<evidence type="ECO:0000313" key="3">
    <source>
        <dbReference type="EMBL" id="KAK3280836.1"/>
    </source>
</evidence>
<comment type="caution">
    <text evidence="3">The sequence shown here is derived from an EMBL/GenBank/DDBJ whole genome shotgun (WGS) entry which is preliminary data.</text>
</comment>
<feature type="region of interest" description="Disordered" evidence="2">
    <location>
        <begin position="195"/>
        <end position="238"/>
    </location>
</feature>
<organism evidence="3 4">
    <name type="scientific">Cymbomonas tetramitiformis</name>
    <dbReference type="NCBI Taxonomy" id="36881"/>
    <lineage>
        <taxon>Eukaryota</taxon>
        <taxon>Viridiplantae</taxon>
        <taxon>Chlorophyta</taxon>
        <taxon>Pyramimonadophyceae</taxon>
        <taxon>Pyramimonadales</taxon>
        <taxon>Pyramimonadaceae</taxon>
        <taxon>Cymbomonas</taxon>
    </lineage>
</organism>
<keyword evidence="4" id="KW-1185">Reference proteome</keyword>
<name>A0AAE0GNW3_9CHLO</name>
<feature type="compositionally biased region" description="Basic and acidic residues" evidence="2">
    <location>
        <begin position="454"/>
        <end position="464"/>
    </location>
</feature>
<feature type="compositionally biased region" description="Polar residues" evidence="2">
    <location>
        <begin position="216"/>
        <end position="227"/>
    </location>
</feature>
<protein>
    <submittedName>
        <fullName evidence="3">Uncharacterized protein</fullName>
    </submittedName>
</protein>
<proteinExistence type="predicted"/>
<dbReference type="EMBL" id="LGRX02004239">
    <property type="protein sequence ID" value="KAK3280836.1"/>
    <property type="molecule type" value="Genomic_DNA"/>
</dbReference>
<feature type="region of interest" description="Disordered" evidence="2">
    <location>
        <begin position="491"/>
        <end position="724"/>
    </location>
</feature>
<keyword evidence="1" id="KW-0175">Coiled coil</keyword>
<feature type="region of interest" description="Disordered" evidence="2">
    <location>
        <begin position="451"/>
        <end position="473"/>
    </location>
</feature>
<dbReference type="AlphaFoldDB" id="A0AAE0GNW3"/>
<feature type="compositionally biased region" description="Acidic residues" evidence="2">
    <location>
        <begin position="131"/>
        <end position="145"/>
    </location>
</feature>
<accession>A0AAE0GNW3</accession>
<feature type="compositionally biased region" description="Basic and acidic residues" evidence="2">
    <location>
        <begin position="66"/>
        <end position="86"/>
    </location>
</feature>
<feature type="compositionally biased region" description="Polar residues" evidence="2">
    <location>
        <begin position="566"/>
        <end position="579"/>
    </location>
</feature>
<feature type="compositionally biased region" description="Basic residues" evidence="2">
    <location>
        <begin position="621"/>
        <end position="630"/>
    </location>
</feature>
<feature type="compositionally biased region" description="Polar residues" evidence="2">
    <location>
        <begin position="665"/>
        <end position="687"/>
    </location>
</feature>
<sequence>MKNQVLRNVQNIQANERKPKRVKGKPAWDDTHQDLSHLKLTKEELDAKKTERTSRNRFLSINVAGKPRELSEPPKRLARDDDRETNENSTPNLDYDKVARNLKRQAKLKSESSKPKRGSKSTKASSQDSSAVDEEADEPWQETDDADSKSGVNFEDEIREFMEKQGTDKSTPSITGVHTGAAIPQKTRAILTTASPPVSEKGSEISTPTAVEPPLSGTNTHETSGVAATTGRDFGSENNGSSELWDLVKLMQGELSSLVCRTAKAESEMTALHQANAELQSQVNVLKTANKTLLQELGRHKEHLGTEVEDVRRELSMHQEHSSELLTRLQTNLHRVLDWDLGRLQSVASQGPSAPAVAPPPHEKGGPFDFCVAPTADADTQPDTPALGLVQPSRPWDEVVPARAPLPPLPTFPRCMPEAVNSEAMGEAPAVVPGEGWPGYQAHHAAALQGTRAGLEHSTADRSRAPASAPPPHLVQRAAGIDLNSLVREEFHGHQAPSAPPPAVDIDSTPSSSVPYVDRGIQGPVAHAGSAAAAGWSPPLQPPPNGSEVLQDEAGLPSFQGIGALPNTSPPQGSASATVSVPWLPHHQPPLQLPAEPESQASQLDPGPHAVPQQPNQPSRKPLHHPKHSPPLHSTRSRSPPLKAPWGSPNQPQQQSRPSSPQQRTKTTVSPQPQQMRGSPGSDQSPAGGSGGRGRRSRGTSSAMPSVPYHHRVPSEAQTSRQVVGIVQPQRVTIFTTSPSREEVMSDPRQVLPGQAT</sequence>
<reference evidence="3 4" key="1">
    <citation type="journal article" date="2015" name="Genome Biol. Evol.">
        <title>Comparative Genomics of a Bacterivorous Green Alga Reveals Evolutionary Causalities and Consequences of Phago-Mixotrophic Mode of Nutrition.</title>
        <authorList>
            <person name="Burns J.A."/>
            <person name="Paasch A."/>
            <person name="Narechania A."/>
            <person name="Kim E."/>
        </authorList>
    </citation>
    <scope>NUCLEOTIDE SEQUENCE [LARGE SCALE GENOMIC DNA]</scope>
    <source>
        <strain evidence="3 4">PLY_AMNH</strain>
    </source>
</reference>
<feature type="region of interest" description="Disordered" evidence="2">
    <location>
        <begin position="1"/>
        <end position="153"/>
    </location>
</feature>
<feature type="compositionally biased region" description="Low complexity" evidence="2">
    <location>
        <begin position="526"/>
        <end position="535"/>
    </location>
</feature>
<feature type="compositionally biased region" description="Low complexity" evidence="2">
    <location>
        <begin position="121"/>
        <end position="130"/>
    </location>
</feature>
<feature type="compositionally biased region" description="Basic and acidic residues" evidence="2">
    <location>
        <begin position="26"/>
        <end position="54"/>
    </location>
</feature>
<evidence type="ECO:0000256" key="1">
    <source>
        <dbReference type="SAM" id="Coils"/>
    </source>
</evidence>
<feature type="coiled-coil region" evidence="1">
    <location>
        <begin position="262"/>
        <end position="314"/>
    </location>
</feature>
<feature type="region of interest" description="Disordered" evidence="2">
    <location>
        <begin position="737"/>
        <end position="757"/>
    </location>
</feature>
<gene>
    <name evidence="3" type="ORF">CYMTET_11339</name>
</gene>
<feature type="compositionally biased region" description="Low complexity" evidence="2">
    <location>
        <begin position="648"/>
        <end position="664"/>
    </location>
</feature>
<evidence type="ECO:0000313" key="4">
    <source>
        <dbReference type="Proteomes" id="UP001190700"/>
    </source>
</evidence>
<dbReference type="Proteomes" id="UP001190700">
    <property type="component" value="Unassembled WGS sequence"/>
</dbReference>
<evidence type="ECO:0000256" key="2">
    <source>
        <dbReference type="SAM" id="MobiDB-lite"/>
    </source>
</evidence>
<feature type="compositionally biased region" description="Polar residues" evidence="2">
    <location>
        <begin position="1"/>
        <end position="14"/>
    </location>
</feature>